<dbReference type="AlphaFoldDB" id="A0A368RFQ9"/>
<name>A0A368RFQ9_SETIT</name>
<evidence type="ECO:0000313" key="1">
    <source>
        <dbReference type="EMBL" id="RCV28904.1"/>
    </source>
</evidence>
<reference evidence="1" key="1">
    <citation type="journal article" date="2012" name="Nat. Biotechnol.">
        <title>Reference genome sequence of the model plant Setaria.</title>
        <authorList>
            <person name="Bennetzen J.L."/>
            <person name="Schmutz J."/>
            <person name="Wang H."/>
            <person name="Percifield R."/>
            <person name="Hawkins J."/>
            <person name="Pontaroli A.C."/>
            <person name="Estep M."/>
            <person name="Feng L."/>
            <person name="Vaughn J.N."/>
            <person name="Grimwood J."/>
            <person name="Jenkins J."/>
            <person name="Barry K."/>
            <person name="Lindquist E."/>
            <person name="Hellsten U."/>
            <person name="Deshpande S."/>
            <person name="Wang X."/>
            <person name="Wu X."/>
            <person name="Mitros T."/>
            <person name="Triplett J."/>
            <person name="Yang X."/>
            <person name="Ye C.Y."/>
            <person name="Mauro-Herrera M."/>
            <person name="Wang L."/>
            <person name="Li P."/>
            <person name="Sharma M."/>
            <person name="Sharma R."/>
            <person name="Ronald P.C."/>
            <person name="Panaud O."/>
            <person name="Kellogg E.A."/>
            <person name="Brutnell T.P."/>
            <person name="Doust A.N."/>
            <person name="Tuskan G.A."/>
            <person name="Rokhsar D."/>
            <person name="Devos K.M."/>
        </authorList>
    </citation>
    <scope>NUCLEOTIDE SEQUENCE [LARGE SCALE GENOMIC DNA]</scope>
    <source>
        <strain evidence="1">Yugu1</strain>
    </source>
</reference>
<accession>A0A368RFQ9</accession>
<protein>
    <submittedName>
        <fullName evidence="1">Uncharacterized protein</fullName>
    </submittedName>
</protein>
<dbReference type="OrthoDB" id="640564at2759"/>
<dbReference type="EMBL" id="CM003532">
    <property type="protein sequence ID" value="RCV28904.1"/>
    <property type="molecule type" value="Genomic_DNA"/>
</dbReference>
<reference evidence="1" key="2">
    <citation type="submission" date="2015-07" db="EMBL/GenBank/DDBJ databases">
        <authorList>
            <person name="Noorani M."/>
        </authorList>
    </citation>
    <scope>NUCLEOTIDE SEQUENCE</scope>
    <source>
        <strain evidence="1">Yugu1</strain>
    </source>
</reference>
<gene>
    <name evidence="1" type="ORF">SETIT_5G439700v2</name>
</gene>
<proteinExistence type="predicted"/>
<organism evidence="1">
    <name type="scientific">Setaria italica</name>
    <name type="common">Foxtail millet</name>
    <name type="synonym">Panicum italicum</name>
    <dbReference type="NCBI Taxonomy" id="4555"/>
    <lineage>
        <taxon>Eukaryota</taxon>
        <taxon>Viridiplantae</taxon>
        <taxon>Streptophyta</taxon>
        <taxon>Embryophyta</taxon>
        <taxon>Tracheophyta</taxon>
        <taxon>Spermatophyta</taxon>
        <taxon>Magnoliopsida</taxon>
        <taxon>Liliopsida</taxon>
        <taxon>Poales</taxon>
        <taxon>Poaceae</taxon>
        <taxon>PACMAD clade</taxon>
        <taxon>Panicoideae</taxon>
        <taxon>Panicodae</taxon>
        <taxon>Paniceae</taxon>
        <taxon>Cenchrinae</taxon>
        <taxon>Setaria</taxon>
    </lineage>
</organism>
<sequence>MDSNGQYTAKSAYLAQLQANDGDIQEWWDSTLKPLKGKHRRSVAAVIMYTTWNIWKERNRRIFDSNSMTAVQLVHLIQNDILLRRTACGTPFIREDPIVS</sequence>